<sequence length="150" mass="16869">MSSCISSPRISVLVNGSPSKEFIIGRGLRQGDPLSPYLFNIVVEALNRMLLKARDRNMFKDRSAKMFRCKKASLPITFLGLPLGGNPRSISFWEPMLEKVHARLAPWKMLFISKAGRLVLIKSVLASLPTYFLSVFKILKVVAMAIEKMQ</sequence>
<evidence type="ECO:0000313" key="1">
    <source>
        <dbReference type="EMBL" id="KAK3218269.1"/>
    </source>
</evidence>
<evidence type="ECO:0008006" key="3">
    <source>
        <dbReference type="Google" id="ProtNLM"/>
    </source>
</evidence>
<accession>A0AAE0AJ00</accession>
<dbReference type="Proteomes" id="UP001281410">
    <property type="component" value="Unassembled WGS sequence"/>
</dbReference>
<dbReference type="AlphaFoldDB" id="A0AAE0AJ00"/>
<protein>
    <recommendedName>
        <fullName evidence="3">Reverse transcriptase domain-containing protein</fullName>
    </recommendedName>
</protein>
<name>A0AAE0AJ00_9ROSI</name>
<evidence type="ECO:0000313" key="2">
    <source>
        <dbReference type="Proteomes" id="UP001281410"/>
    </source>
</evidence>
<comment type="caution">
    <text evidence="1">The sequence shown here is derived from an EMBL/GenBank/DDBJ whole genome shotgun (WGS) entry which is preliminary data.</text>
</comment>
<organism evidence="1 2">
    <name type="scientific">Dipteronia sinensis</name>
    <dbReference type="NCBI Taxonomy" id="43782"/>
    <lineage>
        <taxon>Eukaryota</taxon>
        <taxon>Viridiplantae</taxon>
        <taxon>Streptophyta</taxon>
        <taxon>Embryophyta</taxon>
        <taxon>Tracheophyta</taxon>
        <taxon>Spermatophyta</taxon>
        <taxon>Magnoliopsida</taxon>
        <taxon>eudicotyledons</taxon>
        <taxon>Gunneridae</taxon>
        <taxon>Pentapetalae</taxon>
        <taxon>rosids</taxon>
        <taxon>malvids</taxon>
        <taxon>Sapindales</taxon>
        <taxon>Sapindaceae</taxon>
        <taxon>Hippocastanoideae</taxon>
        <taxon>Acereae</taxon>
        <taxon>Dipteronia</taxon>
    </lineage>
</organism>
<dbReference type="PANTHER" id="PTHR33116:SF75">
    <property type="entry name" value="RIBONUCLEASE H PROTEIN"/>
    <property type="match status" value="1"/>
</dbReference>
<proteinExistence type="predicted"/>
<dbReference type="EMBL" id="JANJYJ010000004">
    <property type="protein sequence ID" value="KAK3218269.1"/>
    <property type="molecule type" value="Genomic_DNA"/>
</dbReference>
<dbReference type="PANTHER" id="PTHR33116">
    <property type="entry name" value="REVERSE TRANSCRIPTASE ZINC-BINDING DOMAIN-CONTAINING PROTEIN-RELATED-RELATED"/>
    <property type="match status" value="1"/>
</dbReference>
<keyword evidence="2" id="KW-1185">Reference proteome</keyword>
<gene>
    <name evidence="1" type="ORF">Dsin_012239</name>
</gene>
<reference evidence="1" key="1">
    <citation type="journal article" date="2023" name="Plant J.">
        <title>Genome sequences and population genomics provide insights into the demographic history, inbreeding, and mutation load of two 'living fossil' tree species of Dipteronia.</title>
        <authorList>
            <person name="Feng Y."/>
            <person name="Comes H.P."/>
            <person name="Chen J."/>
            <person name="Zhu S."/>
            <person name="Lu R."/>
            <person name="Zhang X."/>
            <person name="Li P."/>
            <person name="Qiu J."/>
            <person name="Olsen K.M."/>
            <person name="Qiu Y."/>
        </authorList>
    </citation>
    <scope>NUCLEOTIDE SEQUENCE</scope>
    <source>
        <strain evidence="1">NBL</strain>
    </source>
</reference>